<organism evidence="1 2">
    <name type="scientific">Holotrichia oblita</name>
    <name type="common">Chafer beetle</name>
    <dbReference type="NCBI Taxonomy" id="644536"/>
    <lineage>
        <taxon>Eukaryota</taxon>
        <taxon>Metazoa</taxon>
        <taxon>Ecdysozoa</taxon>
        <taxon>Arthropoda</taxon>
        <taxon>Hexapoda</taxon>
        <taxon>Insecta</taxon>
        <taxon>Pterygota</taxon>
        <taxon>Neoptera</taxon>
        <taxon>Endopterygota</taxon>
        <taxon>Coleoptera</taxon>
        <taxon>Polyphaga</taxon>
        <taxon>Scarabaeiformia</taxon>
        <taxon>Scarabaeidae</taxon>
        <taxon>Melolonthinae</taxon>
        <taxon>Holotrichia</taxon>
    </lineage>
</organism>
<dbReference type="Proteomes" id="UP001056778">
    <property type="component" value="Chromosome 2"/>
</dbReference>
<dbReference type="EMBL" id="CM043016">
    <property type="protein sequence ID" value="KAI4469071.1"/>
    <property type="molecule type" value="Genomic_DNA"/>
</dbReference>
<proteinExistence type="predicted"/>
<keyword evidence="2" id="KW-1185">Reference proteome</keyword>
<name>A0ACB9TQB9_HOLOL</name>
<keyword evidence="1" id="KW-0472">Membrane</keyword>
<evidence type="ECO:0000313" key="2">
    <source>
        <dbReference type="Proteomes" id="UP001056778"/>
    </source>
</evidence>
<gene>
    <name evidence="1" type="ORF">MML48_2g00010341</name>
</gene>
<sequence length="843" mass="95325">MKMIFMVYVSFSILLLRVIIAENDLQLVSKAHSDYLRKFTGYGSAVIIHFQVPDDTEFVSFKFNADQTQFSLFRCNLDEVILYMKHGSIPLVNANDARLPEHFFNVTHSPLMHLHFLSDKQSHYINLTTPRAGYYYATAFHPFVNPLTEGITQAGLTPDCGTFIDASLYIKKYFIIDLERSNEIDITVPLYSKENQTYKFYIPEEHDRLILMIKHIDFCSICTELMAQFFDNSGSTAHFNTIIIAASTYVNDTVYYHVGVLPATWYFMQFHFVTSTTAVDEYGRLMFDIKTFTSMPATVTANDYVNENKLTNLSMTDLYRSAVFKSLRNEHLISYVHYKEYNLVRSGTTESFFFNFDLHPNSDGTVPLSINLTSTDFTSLKFFLNEAVDIGGNLDYVIGFAPRITRQEGVIKKTAEPENHIVIACIRNTIMEIPTWPNLCVYGNDSNIAPIILNKTLINSSLVLPYPDSGWWYMTLKLFCGECTRCECPEACVNKYNGCIRDCEVTCKEEECSNCTTGCESMIINETDCGSKCDCDGPCQRTNVTCNSSILFDISSFPCIGGSCGKNGRCVFMISQGILYSTCLCSNNYKGLDCGDDTHATPYAMIILEFCLLVLSNLIFVPAAYVAYKKKFYVEMIVYLSAFLSSSFYHMCDAGENIISICLVKLDVLQFSDFFSGLLAIWVTLIAVAAIPLPWSSISHITGALVLAFGTTLSKQSLIVFLVPVITGVIIIIGHWIYLRRKIGKSFPNRRYVKIYLPLALLVAGAGLLMYGLFQTQSNYKYLHSLWHISMGLGIIIILPDMKTFLPKREVQHNDELLQPVVDRTPPTETNDIQVPRKTCQLL</sequence>
<reference evidence="1" key="1">
    <citation type="submission" date="2022-04" db="EMBL/GenBank/DDBJ databases">
        <title>Chromosome-scale genome assembly of Holotrichia oblita Faldermann.</title>
        <authorList>
            <person name="Rongchong L."/>
        </authorList>
    </citation>
    <scope>NUCLEOTIDE SEQUENCE</scope>
    <source>
        <strain evidence="1">81SQS9</strain>
    </source>
</reference>
<keyword evidence="1" id="KW-0812">Transmembrane</keyword>
<protein>
    <submittedName>
        <fullName evidence="1">Five-span transmembrane protein m83</fullName>
    </submittedName>
</protein>
<accession>A0ACB9TQB9</accession>
<comment type="caution">
    <text evidence="1">The sequence shown here is derived from an EMBL/GenBank/DDBJ whole genome shotgun (WGS) entry which is preliminary data.</text>
</comment>
<evidence type="ECO:0000313" key="1">
    <source>
        <dbReference type="EMBL" id="KAI4469071.1"/>
    </source>
</evidence>